<keyword evidence="1" id="KW-0812">Transmembrane</keyword>
<keyword evidence="1" id="KW-1133">Transmembrane helix</keyword>
<dbReference type="EC" id="2.4.1.-" evidence="1"/>
<feature type="transmembrane region" description="Helical" evidence="1">
    <location>
        <begin position="336"/>
        <end position="353"/>
    </location>
</feature>
<dbReference type="EMBL" id="WTYM01000033">
    <property type="protein sequence ID" value="MXO59313.1"/>
    <property type="molecule type" value="Genomic_DNA"/>
</dbReference>
<proteinExistence type="inferred from homology"/>
<dbReference type="AlphaFoldDB" id="A0A6I4STY2"/>
<gene>
    <name evidence="4" type="ORF">GRI89_07135</name>
</gene>
<keyword evidence="1" id="KW-0328">Glycosyltransferase</keyword>
<comment type="subcellular location">
    <subcellularLocation>
        <location evidence="1">Cell membrane</location>
    </subcellularLocation>
</comment>
<evidence type="ECO:0000259" key="2">
    <source>
        <dbReference type="Pfam" id="PF13231"/>
    </source>
</evidence>
<feature type="transmembrane region" description="Helical" evidence="1">
    <location>
        <begin position="81"/>
        <end position="103"/>
    </location>
</feature>
<evidence type="ECO:0000259" key="3">
    <source>
        <dbReference type="Pfam" id="PF16192"/>
    </source>
</evidence>
<feature type="transmembrane region" description="Helical" evidence="1">
    <location>
        <begin position="12"/>
        <end position="32"/>
    </location>
</feature>
<keyword evidence="5" id="KW-1185">Reference proteome</keyword>
<keyword evidence="1" id="KW-0472">Membrane</keyword>
<dbReference type="GO" id="GO:0005886">
    <property type="term" value="C:plasma membrane"/>
    <property type="evidence" value="ECO:0007669"/>
    <property type="project" value="UniProtKB-SubCell"/>
</dbReference>
<feature type="transmembrane region" description="Helical" evidence="1">
    <location>
        <begin position="220"/>
        <end position="244"/>
    </location>
</feature>
<protein>
    <recommendedName>
        <fullName evidence="1">Polyprenol-phosphate-mannose--protein mannosyltransferase</fullName>
        <ecNumber evidence="1">2.4.1.-</ecNumber>
    </recommendedName>
</protein>
<dbReference type="OrthoDB" id="9776737at2"/>
<dbReference type="RefSeq" id="WP_159793593.1">
    <property type="nucleotide sequence ID" value="NZ_WTYM01000033.1"/>
</dbReference>
<name>A0A6I4STY2_9SPHN</name>
<dbReference type="Pfam" id="PF16192">
    <property type="entry name" value="PMT_4TMC"/>
    <property type="match status" value="1"/>
</dbReference>
<feature type="transmembrane region" description="Helical" evidence="1">
    <location>
        <begin position="304"/>
        <end position="324"/>
    </location>
</feature>
<sequence>MSEAPEHPRDPLGWHVLVAIAFLALCCMRLTIPSQPFFDEVHYLPAARDWLALNQPGNIEHPPLGKELMALGIRLFGDNPLGWRIMSMLFGTLGLFASMRALWFASLSRFASTACGWLVATGFLLFVQSRIAMLDVFMVSLVLVALWALAGAVRENETGRKRLAIAGACLGFAMAAKWNAIPIAVLPGLAFVLVRAHAAGWRVVTTHRGAPVAGISTLEAFLWLGAVPLLAYAACYLPGVWFAAHGYALDPLAPEGIVALHRHMLELQTQQLPPHTYQSRWIQWIFDWRPIWYLYENADGAQRGVLMIGNPLTMLLGLPAILWAGWQGLLRGRRDTLAVFVLYAAALGMWVFADKPVQFYYHYLLPATFLLAALALALDEFWKRGNRWLPLAVLVLSGLLFAYYFPILTADALPGEMSFLDYAWLNSWR</sequence>
<comment type="function">
    <text evidence="1">Protein O-mannosyltransferase that catalyzes the transfer of a single mannose residue from a polyprenol phospho-mannosyl lipidic donor to the hydroxyl group of selected serine and threonine residues in acceptor proteins.</text>
</comment>
<keyword evidence="1 4" id="KW-0808">Transferase</keyword>
<evidence type="ECO:0000313" key="4">
    <source>
        <dbReference type="EMBL" id="MXO59313.1"/>
    </source>
</evidence>
<dbReference type="Pfam" id="PF13231">
    <property type="entry name" value="PMT_2"/>
    <property type="match status" value="1"/>
</dbReference>
<comment type="pathway">
    <text evidence="1">Protein modification; protein glycosylation.</text>
</comment>
<accession>A0A6I4STY2</accession>
<feature type="transmembrane region" description="Helical" evidence="1">
    <location>
        <begin position="359"/>
        <end position="376"/>
    </location>
</feature>
<dbReference type="Proteomes" id="UP000433652">
    <property type="component" value="Unassembled WGS sequence"/>
</dbReference>
<feature type="transmembrane region" description="Helical" evidence="1">
    <location>
        <begin position="388"/>
        <end position="407"/>
    </location>
</feature>
<feature type="transmembrane region" description="Helical" evidence="1">
    <location>
        <begin position="134"/>
        <end position="153"/>
    </location>
</feature>
<feature type="domain" description="Protein O-mannosyl-transferase C-terminal four TM" evidence="3">
    <location>
        <begin position="257"/>
        <end position="428"/>
    </location>
</feature>
<keyword evidence="1" id="KW-1003">Cell membrane</keyword>
<feature type="transmembrane region" description="Helical" evidence="1">
    <location>
        <begin position="180"/>
        <end position="199"/>
    </location>
</feature>
<dbReference type="UniPathway" id="UPA00378"/>
<organism evidence="4 5">
    <name type="scientific">Croceibacterium salegens</name>
    <dbReference type="NCBI Taxonomy" id="1737568"/>
    <lineage>
        <taxon>Bacteria</taxon>
        <taxon>Pseudomonadati</taxon>
        <taxon>Pseudomonadota</taxon>
        <taxon>Alphaproteobacteria</taxon>
        <taxon>Sphingomonadales</taxon>
        <taxon>Erythrobacteraceae</taxon>
        <taxon>Croceibacterium</taxon>
    </lineage>
</organism>
<dbReference type="InterPro" id="IPR038731">
    <property type="entry name" value="RgtA/B/C-like"/>
</dbReference>
<comment type="caution">
    <text evidence="4">The sequence shown here is derived from an EMBL/GenBank/DDBJ whole genome shotgun (WGS) entry which is preliminary data.</text>
</comment>
<evidence type="ECO:0000256" key="1">
    <source>
        <dbReference type="RuleBase" id="RU367007"/>
    </source>
</evidence>
<comment type="similarity">
    <text evidence="1">Belongs to the glycosyltransferase 39 family.</text>
</comment>
<reference evidence="4 5" key="1">
    <citation type="submission" date="2019-12" db="EMBL/GenBank/DDBJ databases">
        <title>Genomic-based taxomic classification of the family Erythrobacteraceae.</title>
        <authorList>
            <person name="Xu L."/>
        </authorList>
    </citation>
    <scope>NUCLEOTIDE SEQUENCE [LARGE SCALE GENOMIC DNA]</scope>
    <source>
        <strain evidence="4 5">MCCC 1K01500</strain>
    </source>
</reference>
<dbReference type="PANTHER" id="PTHR10050">
    <property type="entry name" value="DOLICHYL-PHOSPHATE-MANNOSE--PROTEIN MANNOSYLTRANSFERASE"/>
    <property type="match status" value="1"/>
</dbReference>
<feature type="domain" description="Glycosyltransferase RgtA/B/C/D-like" evidence="2">
    <location>
        <begin position="61"/>
        <end position="198"/>
    </location>
</feature>
<dbReference type="InterPro" id="IPR027005">
    <property type="entry name" value="PMT-like"/>
</dbReference>
<feature type="transmembrane region" description="Helical" evidence="1">
    <location>
        <begin position="109"/>
        <end position="127"/>
    </location>
</feature>
<dbReference type="GO" id="GO:0004169">
    <property type="term" value="F:dolichyl-phosphate-mannose-protein mannosyltransferase activity"/>
    <property type="evidence" value="ECO:0007669"/>
    <property type="project" value="UniProtKB-UniRule"/>
</dbReference>
<dbReference type="InterPro" id="IPR032421">
    <property type="entry name" value="PMT_4TMC"/>
</dbReference>
<evidence type="ECO:0000313" key="5">
    <source>
        <dbReference type="Proteomes" id="UP000433652"/>
    </source>
</evidence>